<dbReference type="InterPro" id="IPR016142">
    <property type="entry name" value="Citrate_synth-like_lrg_a-sub"/>
</dbReference>
<accession>A0A625Y6N2</accession>
<dbReference type="EMBL" id="AALKFF010000008">
    <property type="protein sequence ID" value="EDA4792324.1"/>
    <property type="molecule type" value="Genomic_DNA"/>
</dbReference>
<comment type="pathway">
    <text evidence="1">Carbohydrate metabolism; tricarboxylic acid cycle; isocitrate from oxaloacetate: step 1/2.</text>
</comment>
<gene>
    <name evidence="2" type="ORF">F9U35_05020</name>
</gene>
<feature type="non-terminal residue" evidence="2">
    <location>
        <position position="113"/>
    </location>
</feature>
<dbReference type="SUPFAM" id="SSF48256">
    <property type="entry name" value="Citrate synthase"/>
    <property type="match status" value="1"/>
</dbReference>
<organism evidence="2">
    <name type="scientific">Campylobacter jejuni</name>
    <dbReference type="NCBI Taxonomy" id="197"/>
    <lineage>
        <taxon>Bacteria</taxon>
        <taxon>Pseudomonadati</taxon>
        <taxon>Campylobacterota</taxon>
        <taxon>Epsilonproteobacteria</taxon>
        <taxon>Campylobacterales</taxon>
        <taxon>Campylobacteraceae</taxon>
        <taxon>Campylobacter</taxon>
    </lineage>
</organism>
<dbReference type="PANTHER" id="PTHR42871:SF1">
    <property type="entry name" value="CITRATE SYNTHASE"/>
    <property type="match status" value="1"/>
</dbReference>
<proteinExistence type="predicted"/>
<dbReference type="PANTHER" id="PTHR42871">
    <property type="entry name" value="CITRATE SYNTHASE"/>
    <property type="match status" value="1"/>
</dbReference>
<dbReference type="InterPro" id="IPR036969">
    <property type="entry name" value="Citrate_synthase_sf"/>
</dbReference>
<protein>
    <submittedName>
        <fullName evidence="2">Citrate (Si)-synthase</fullName>
    </submittedName>
</protein>
<name>A0A625Y6N2_CAMJU</name>
<dbReference type="Gene3D" id="2.20.28.60">
    <property type="match status" value="1"/>
</dbReference>
<dbReference type="AlphaFoldDB" id="A0A625Y6N2"/>
<dbReference type="Gene3D" id="1.10.580.10">
    <property type="entry name" value="Citrate Synthase, domain 1"/>
    <property type="match status" value="1"/>
</dbReference>
<comment type="caution">
    <text evidence="2">The sequence shown here is derived from an EMBL/GenBank/DDBJ whole genome shotgun (WGS) entry which is preliminary data.</text>
</comment>
<dbReference type="InterPro" id="IPR002020">
    <property type="entry name" value="Citrate_synthase"/>
</dbReference>
<dbReference type="GO" id="GO:0046912">
    <property type="term" value="F:acyltransferase activity, acyl groups converted into alkyl on transfer"/>
    <property type="evidence" value="ECO:0007669"/>
    <property type="project" value="InterPro"/>
</dbReference>
<evidence type="ECO:0000256" key="1">
    <source>
        <dbReference type="ARBA" id="ARBA00004751"/>
    </source>
</evidence>
<sequence>MSNSVTITDNRNGKSYEFPIYDGTTGPSVVDMSSFYKQTGMFSYDEGLTSTATCKSKITYIDGENGILMHRGYPIEWLAENKLYLDVVHLLLYKELPDATRLEAFRYEMKKRS</sequence>
<dbReference type="Pfam" id="PF00285">
    <property type="entry name" value="Citrate_synt"/>
    <property type="match status" value="1"/>
</dbReference>
<evidence type="ECO:0000313" key="2">
    <source>
        <dbReference type="EMBL" id="EDA4792324.1"/>
    </source>
</evidence>
<reference evidence="2" key="1">
    <citation type="submission" date="2019-10" db="EMBL/GenBank/DDBJ databases">
        <authorList>
            <person name="Ashton P.M."/>
            <person name="Dallman T."/>
            <person name="Nair S."/>
            <person name="De Pinna E."/>
            <person name="Peters T."/>
            <person name="Grant K."/>
        </authorList>
    </citation>
    <scope>NUCLEOTIDE SEQUENCE</scope>
    <source>
        <strain evidence="2">810237</strain>
    </source>
</reference>